<dbReference type="RefSeq" id="WP_125700639.1">
    <property type="nucleotide sequence ID" value="NZ_JBHTOM010000005.1"/>
</dbReference>
<dbReference type="SUPFAM" id="SSF54897">
    <property type="entry name" value="Protease propeptides/inhibitors"/>
    <property type="match status" value="1"/>
</dbReference>
<dbReference type="CDD" id="cd04056">
    <property type="entry name" value="Peptidases_S53"/>
    <property type="match status" value="1"/>
</dbReference>
<evidence type="ECO:0000256" key="7">
    <source>
        <dbReference type="ARBA" id="ARBA00023145"/>
    </source>
</evidence>
<comment type="cofactor">
    <cofactor evidence="1">
        <name>Ca(2+)</name>
        <dbReference type="ChEBI" id="CHEBI:29108"/>
    </cofactor>
</comment>
<dbReference type="PANTHER" id="PTHR14218">
    <property type="entry name" value="PROTEASE S8 TRIPEPTIDYL PEPTIDASE I CLN2"/>
    <property type="match status" value="1"/>
</dbReference>
<dbReference type="SUPFAM" id="SSF52743">
    <property type="entry name" value="Subtilisin-like"/>
    <property type="match status" value="1"/>
</dbReference>
<evidence type="ECO:0000256" key="4">
    <source>
        <dbReference type="ARBA" id="ARBA00022801"/>
    </source>
</evidence>
<dbReference type="InterPro" id="IPR015366">
    <property type="entry name" value="S53_propep"/>
</dbReference>
<dbReference type="InterPro" id="IPR036852">
    <property type="entry name" value="Peptidase_S8/S53_dom_sf"/>
</dbReference>
<accession>A0ABW4H2R4</accession>
<feature type="chain" id="PRO_5045851261" evidence="8">
    <location>
        <begin position="25"/>
        <end position="615"/>
    </location>
</feature>
<organism evidence="10 11">
    <name type="scientific">Levilactobacillus fuyuanensis</name>
    <dbReference type="NCBI Taxonomy" id="2486022"/>
    <lineage>
        <taxon>Bacteria</taxon>
        <taxon>Bacillati</taxon>
        <taxon>Bacillota</taxon>
        <taxon>Bacilli</taxon>
        <taxon>Lactobacillales</taxon>
        <taxon>Lactobacillaceae</taxon>
        <taxon>Levilactobacillus</taxon>
    </lineage>
</organism>
<keyword evidence="3" id="KW-0479">Metal-binding</keyword>
<dbReference type="Gene3D" id="3.40.50.200">
    <property type="entry name" value="Peptidase S8/S53 domain"/>
    <property type="match status" value="1"/>
</dbReference>
<proteinExistence type="predicted"/>
<dbReference type="EMBL" id="JBHTOM010000005">
    <property type="protein sequence ID" value="MFD1549029.1"/>
    <property type="molecule type" value="Genomic_DNA"/>
</dbReference>
<keyword evidence="6" id="KW-0106">Calcium</keyword>
<keyword evidence="7" id="KW-0865">Zymogen</keyword>
<keyword evidence="8" id="KW-0732">Signal</keyword>
<dbReference type="PANTHER" id="PTHR14218:SF15">
    <property type="entry name" value="TRIPEPTIDYL-PEPTIDASE 1"/>
    <property type="match status" value="1"/>
</dbReference>
<keyword evidence="11" id="KW-1185">Reference proteome</keyword>
<comment type="caution">
    <text evidence="10">The sequence shown here is derived from an EMBL/GenBank/DDBJ whole genome shotgun (WGS) entry which is preliminary data.</text>
</comment>
<gene>
    <name evidence="10" type="ORF">ACFQ5T_04930</name>
</gene>
<evidence type="ECO:0000256" key="2">
    <source>
        <dbReference type="ARBA" id="ARBA00022670"/>
    </source>
</evidence>
<dbReference type="CDD" id="cd11377">
    <property type="entry name" value="Pro-peptidase_S53"/>
    <property type="match status" value="1"/>
</dbReference>
<dbReference type="GO" id="GO:0006508">
    <property type="term" value="P:proteolysis"/>
    <property type="evidence" value="ECO:0007669"/>
    <property type="project" value="UniProtKB-KW"/>
</dbReference>
<dbReference type="PROSITE" id="PS51695">
    <property type="entry name" value="SEDOLISIN"/>
    <property type="match status" value="1"/>
</dbReference>
<feature type="signal peptide" evidence="8">
    <location>
        <begin position="1"/>
        <end position="24"/>
    </location>
</feature>
<feature type="domain" description="Peptidase S53" evidence="9">
    <location>
        <begin position="199"/>
        <end position="615"/>
    </location>
</feature>
<evidence type="ECO:0000256" key="3">
    <source>
        <dbReference type="ARBA" id="ARBA00022723"/>
    </source>
</evidence>
<dbReference type="Pfam" id="PF09286">
    <property type="entry name" value="Pro-kuma_activ"/>
    <property type="match status" value="1"/>
</dbReference>
<keyword evidence="2 10" id="KW-0645">Protease</keyword>
<evidence type="ECO:0000259" key="9">
    <source>
        <dbReference type="PROSITE" id="PS51695"/>
    </source>
</evidence>
<sequence length="615" mass="65160">MKGRLILASLLVGLAGYGGVQASAATTTPVATPYRESELRNLKQVKQVSAGKTITLDLVLKTRNGSKLTSTALAVNTTGNKQFKKYLTPKQFRQEFGQSTTTTQRLATYFKAHHLKVATYNNGLIMQLKGSASAVNKTFATNLKTARYHGEKIQYAKKTPKLPKNVAKPIEAVVGITNMVKLSSLADTSSTSSNGPTSDGAPQNFLTQYNATTKATQGNKGKGQTIGIISFSKVAQSDITHFWSAEGVSSSASRISVKATGGDNVWGNVDPGNAETALDVEQAGAIAPKTKIRVYTASLSDVGWINSFASAFAENKASSLSLSWGLSEGVLQSLNKYHLLTPLYGSIMSTLLAQGATQGISTFAASGDTGAYGESLQRDGSTTEGIYANFPANNPWVTATGGTTLPVEGTLANGITVKIDRERTWGGDYLFAAYQKDQAFFTKNDELMGMLQAGSGGGISTLYGTPKYQKGVSGVNTYNARQYLTASGLPNLNASLIQGRASGRNYPDVVADADPLTGYDSYTRADGWDVIGGTSVVAPQFAAMTAVINSNRSKRMGLWNPQIYKLAQTSQSPFTPLDASTNNGNLYYVGQPGKTYNQAAGLGTVDFGKLAGEYK</sequence>
<evidence type="ECO:0000313" key="10">
    <source>
        <dbReference type="EMBL" id="MFD1549029.1"/>
    </source>
</evidence>
<protein>
    <submittedName>
        <fullName evidence="10">Protease pro-enzyme activation domain-containing protein</fullName>
    </submittedName>
</protein>
<dbReference type="Proteomes" id="UP001597195">
    <property type="component" value="Unassembled WGS sequence"/>
</dbReference>
<evidence type="ECO:0000256" key="1">
    <source>
        <dbReference type="ARBA" id="ARBA00001913"/>
    </source>
</evidence>
<evidence type="ECO:0000313" key="11">
    <source>
        <dbReference type="Proteomes" id="UP001597195"/>
    </source>
</evidence>
<keyword evidence="4" id="KW-0378">Hydrolase</keyword>
<dbReference type="SMART" id="SM00944">
    <property type="entry name" value="Pro-kuma_activ"/>
    <property type="match status" value="1"/>
</dbReference>
<evidence type="ECO:0000256" key="8">
    <source>
        <dbReference type="SAM" id="SignalP"/>
    </source>
</evidence>
<evidence type="ECO:0000256" key="6">
    <source>
        <dbReference type="ARBA" id="ARBA00022837"/>
    </source>
</evidence>
<dbReference type="InterPro" id="IPR050819">
    <property type="entry name" value="Tripeptidyl-peptidase_I"/>
</dbReference>
<name>A0ABW4H2R4_9LACO</name>
<keyword evidence="5" id="KW-0720">Serine protease</keyword>
<dbReference type="InterPro" id="IPR030400">
    <property type="entry name" value="Sedolisin_dom"/>
</dbReference>
<reference evidence="11" key="1">
    <citation type="journal article" date="2019" name="Int. J. Syst. Evol. Microbiol.">
        <title>The Global Catalogue of Microorganisms (GCM) 10K type strain sequencing project: providing services to taxonomists for standard genome sequencing and annotation.</title>
        <authorList>
            <consortium name="The Broad Institute Genomics Platform"/>
            <consortium name="The Broad Institute Genome Sequencing Center for Infectious Disease"/>
            <person name="Wu L."/>
            <person name="Ma J."/>
        </authorList>
    </citation>
    <scope>NUCLEOTIDE SEQUENCE [LARGE SCALE GENOMIC DNA]</scope>
    <source>
        <strain evidence="11">CCM 8906</strain>
    </source>
</reference>
<evidence type="ECO:0000256" key="5">
    <source>
        <dbReference type="ARBA" id="ARBA00022825"/>
    </source>
</evidence>
<dbReference type="GO" id="GO:0008233">
    <property type="term" value="F:peptidase activity"/>
    <property type="evidence" value="ECO:0007669"/>
    <property type="project" value="UniProtKB-KW"/>
</dbReference>